<dbReference type="OrthoDB" id="6773263at2759"/>
<sequence>MGRGDDNKEQIKCGKWRLLHDLRAINAVIERMGALQPGIPSPSMLPQNWPIAIIDLKDCFFIIPLHPRDAPQFAFSVPSINQQQPTGQYHWTVLPQGMLNSLTICQLTVANALQPVRNANPHVIFYHYVDDILLAAEKDKDLQTVICQVRPAVQGAGLQVAEEKVQREPPWKYVGWKVTTHTIQPQALKLALQIKTLNDLQKLLGTINWLRPFLGITTQDLHPLFQLLKGDPDLNSKRQLTPTGLQCLQQVIKALQTRQSHRLCLMLPVYLVIIPNTFQPYALLSQWDSTKKDPLVILEWLFLPHAFTKTVTS</sequence>
<proteinExistence type="inferred from homology"/>
<reference evidence="11" key="2">
    <citation type="submission" date="2017-12" db="EMBL/GenBank/DDBJ databases">
        <title>Genome sequence of the Bar-tailed Godwit (Limosa lapponica baueri).</title>
        <authorList>
            <person name="Lima N.C.B."/>
            <person name="Parody-Merino A.M."/>
            <person name="Battley P.F."/>
            <person name="Fidler A.E."/>
            <person name="Prosdocimi F."/>
        </authorList>
    </citation>
    <scope>NUCLEOTIDE SEQUENCE [LARGE SCALE GENOMIC DNA]</scope>
</reference>
<evidence type="ECO:0000256" key="5">
    <source>
        <dbReference type="ARBA" id="ARBA00022722"/>
    </source>
</evidence>
<keyword evidence="4" id="KW-0548">Nucleotidyltransferase</keyword>
<evidence type="ECO:0000259" key="9">
    <source>
        <dbReference type="PROSITE" id="PS50878"/>
    </source>
</evidence>
<evidence type="ECO:0000256" key="3">
    <source>
        <dbReference type="ARBA" id="ARBA00022679"/>
    </source>
</evidence>
<feature type="domain" description="Reverse transcriptase" evidence="9">
    <location>
        <begin position="1"/>
        <end position="178"/>
    </location>
</feature>
<evidence type="ECO:0000313" key="11">
    <source>
        <dbReference type="Proteomes" id="UP000233556"/>
    </source>
</evidence>
<dbReference type="Pfam" id="PF00078">
    <property type="entry name" value="RVT_1"/>
    <property type="match status" value="1"/>
</dbReference>
<dbReference type="Proteomes" id="UP000233556">
    <property type="component" value="Unassembled WGS sequence"/>
</dbReference>
<name>A0A2I0TYF4_LIMLA</name>
<evidence type="ECO:0000256" key="7">
    <source>
        <dbReference type="ARBA" id="ARBA00022801"/>
    </source>
</evidence>
<dbReference type="GO" id="GO:0003964">
    <property type="term" value="F:RNA-directed DNA polymerase activity"/>
    <property type="evidence" value="ECO:0007669"/>
    <property type="project" value="UniProtKB-KW"/>
</dbReference>
<evidence type="ECO:0000256" key="6">
    <source>
        <dbReference type="ARBA" id="ARBA00022759"/>
    </source>
</evidence>
<keyword evidence="8" id="KW-0695">RNA-directed DNA polymerase</keyword>
<keyword evidence="7" id="KW-0378">Hydrolase</keyword>
<keyword evidence="3" id="KW-0808">Transferase</keyword>
<dbReference type="InterPro" id="IPR000477">
    <property type="entry name" value="RT_dom"/>
</dbReference>
<dbReference type="PANTHER" id="PTHR41694">
    <property type="entry name" value="ENDOGENOUS RETROVIRUS GROUP K MEMBER POL PROTEIN"/>
    <property type="match status" value="1"/>
</dbReference>
<keyword evidence="5" id="KW-0540">Nuclease</keyword>
<keyword evidence="6" id="KW-0255">Endonuclease</keyword>
<evidence type="ECO:0000313" key="10">
    <source>
        <dbReference type="EMBL" id="PKU38838.1"/>
    </source>
</evidence>
<dbReference type="EC" id="3.1.26.4" evidence="2"/>
<dbReference type="AlphaFoldDB" id="A0A2I0TYF4"/>
<dbReference type="PROSITE" id="PS50878">
    <property type="entry name" value="RT_POL"/>
    <property type="match status" value="1"/>
</dbReference>
<protein>
    <recommendedName>
        <fullName evidence="2">ribonuclease H</fullName>
        <ecNumber evidence="2">3.1.26.4</ecNumber>
    </recommendedName>
</protein>
<dbReference type="InterPro" id="IPR043128">
    <property type="entry name" value="Rev_trsase/Diguanyl_cyclase"/>
</dbReference>
<dbReference type="Gene3D" id="3.30.70.270">
    <property type="match status" value="2"/>
</dbReference>
<accession>A0A2I0TYF4</accession>
<evidence type="ECO:0000256" key="2">
    <source>
        <dbReference type="ARBA" id="ARBA00012180"/>
    </source>
</evidence>
<dbReference type="GO" id="GO:0004523">
    <property type="term" value="F:RNA-DNA hybrid ribonuclease activity"/>
    <property type="evidence" value="ECO:0007669"/>
    <property type="project" value="UniProtKB-EC"/>
</dbReference>
<dbReference type="InterPro" id="IPR010661">
    <property type="entry name" value="RVT_thumb"/>
</dbReference>
<dbReference type="Pfam" id="PF06817">
    <property type="entry name" value="RVT_thumb"/>
    <property type="match status" value="1"/>
</dbReference>
<evidence type="ECO:0000256" key="1">
    <source>
        <dbReference type="ARBA" id="ARBA00010879"/>
    </source>
</evidence>
<keyword evidence="11" id="KW-1185">Reference proteome</keyword>
<dbReference type="EMBL" id="KZ506642">
    <property type="protein sequence ID" value="PKU38838.1"/>
    <property type="molecule type" value="Genomic_DNA"/>
</dbReference>
<reference evidence="11" key="1">
    <citation type="submission" date="2017-11" db="EMBL/GenBank/DDBJ databases">
        <authorList>
            <person name="Lima N.C."/>
            <person name="Parody-Merino A.M."/>
            <person name="Battley P.F."/>
            <person name="Fidler A.E."/>
            <person name="Prosdocimi F."/>
        </authorList>
    </citation>
    <scope>NUCLEOTIDE SEQUENCE [LARGE SCALE GENOMIC DNA]</scope>
</reference>
<evidence type="ECO:0000256" key="8">
    <source>
        <dbReference type="ARBA" id="ARBA00022918"/>
    </source>
</evidence>
<gene>
    <name evidence="10" type="ORF">llap_10862</name>
</gene>
<dbReference type="PANTHER" id="PTHR41694:SF3">
    <property type="entry name" value="RNA-DIRECTED DNA POLYMERASE-RELATED"/>
    <property type="match status" value="1"/>
</dbReference>
<dbReference type="Gene3D" id="3.10.10.10">
    <property type="entry name" value="HIV Type 1 Reverse Transcriptase, subunit A, domain 1"/>
    <property type="match status" value="1"/>
</dbReference>
<evidence type="ECO:0000256" key="4">
    <source>
        <dbReference type="ARBA" id="ARBA00022695"/>
    </source>
</evidence>
<dbReference type="GO" id="GO:0035613">
    <property type="term" value="F:RNA stem-loop binding"/>
    <property type="evidence" value="ECO:0007669"/>
    <property type="project" value="TreeGrafter"/>
</dbReference>
<organism evidence="10 11">
    <name type="scientific">Limosa lapponica baueri</name>
    <dbReference type="NCBI Taxonomy" id="1758121"/>
    <lineage>
        <taxon>Eukaryota</taxon>
        <taxon>Metazoa</taxon>
        <taxon>Chordata</taxon>
        <taxon>Craniata</taxon>
        <taxon>Vertebrata</taxon>
        <taxon>Euteleostomi</taxon>
        <taxon>Archelosauria</taxon>
        <taxon>Archosauria</taxon>
        <taxon>Dinosauria</taxon>
        <taxon>Saurischia</taxon>
        <taxon>Theropoda</taxon>
        <taxon>Coelurosauria</taxon>
        <taxon>Aves</taxon>
        <taxon>Neognathae</taxon>
        <taxon>Neoaves</taxon>
        <taxon>Charadriiformes</taxon>
        <taxon>Scolopacidae</taxon>
        <taxon>Limosa</taxon>
    </lineage>
</organism>
<dbReference type="InterPro" id="IPR043502">
    <property type="entry name" value="DNA/RNA_pol_sf"/>
</dbReference>
<dbReference type="SUPFAM" id="SSF56672">
    <property type="entry name" value="DNA/RNA polymerases"/>
    <property type="match status" value="1"/>
</dbReference>
<comment type="similarity">
    <text evidence="1">Belongs to the beta type-B retroviral polymerase family. HERV class-II K(HML-2) pol subfamily.</text>
</comment>